<dbReference type="PROSITE" id="PS50206">
    <property type="entry name" value="RHODANESE_3"/>
    <property type="match status" value="1"/>
</dbReference>
<dbReference type="SUPFAM" id="SSF52821">
    <property type="entry name" value="Rhodanese/Cell cycle control phosphatase"/>
    <property type="match status" value="1"/>
</dbReference>
<dbReference type="EMBL" id="LQYW01000149">
    <property type="protein sequence ID" value="KYD24690.1"/>
    <property type="molecule type" value="Genomic_DNA"/>
</dbReference>
<dbReference type="Gene3D" id="3.40.250.10">
    <property type="entry name" value="Rhodanese-like domain"/>
    <property type="match status" value="1"/>
</dbReference>
<comment type="caution">
    <text evidence="2">The sequence shown here is derived from an EMBL/GenBank/DDBJ whole genome shotgun (WGS) entry which is preliminary data.</text>
</comment>
<feature type="domain" description="Rhodanese" evidence="1">
    <location>
        <begin position="26"/>
        <end position="106"/>
    </location>
</feature>
<dbReference type="InterPro" id="IPR001763">
    <property type="entry name" value="Rhodanese-like_dom"/>
</dbReference>
<protein>
    <submittedName>
        <fullName evidence="2">CoA-disulfide reductase</fullName>
        <ecNumber evidence="2">1.8.1.14</ecNumber>
    </submittedName>
</protein>
<accession>A0A150MJI9</accession>
<dbReference type="InterPro" id="IPR050229">
    <property type="entry name" value="GlpE_sulfurtransferase"/>
</dbReference>
<dbReference type="PANTHER" id="PTHR43031:SF1">
    <property type="entry name" value="PYRIDINE NUCLEOTIDE-DISULPHIDE OXIDOREDUCTASE"/>
    <property type="match status" value="1"/>
</dbReference>
<dbReference type="SMART" id="SM00450">
    <property type="entry name" value="RHOD"/>
    <property type="match status" value="1"/>
</dbReference>
<dbReference type="Proteomes" id="UP000075324">
    <property type="component" value="Unassembled WGS sequence"/>
</dbReference>
<sequence>MAGYVASNILDGMVETVQWHEIDEIIANGGTLIDVRIPKEVTRGTIPGAINIPLDELRERLAELPKDKTIYVTCQVGLRGYLATRILHDNGFRAKNLDGGYKLYSSVFGAKH</sequence>
<evidence type="ECO:0000313" key="2">
    <source>
        <dbReference type="EMBL" id="KYD24690.1"/>
    </source>
</evidence>
<dbReference type="Pfam" id="PF00581">
    <property type="entry name" value="Rhodanese"/>
    <property type="match status" value="1"/>
</dbReference>
<dbReference type="PATRIC" id="fig|153151.4.peg.1367"/>
<keyword evidence="2" id="KW-0560">Oxidoreductase</keyword>
<dbReference type="AlphaFoldDB" id="A0A150MJI9"/>
<dbReference type="InterPro" id="IPR036873">
    <property type="entry name" value="Rhodanese-like_dom_sf"/>
</dbReference>
<proteinExistence type="predicted"/>
<name>A0A150MJI9_9BACL</name>
<dbReference type="EC" id="1.8.1.14" evidence="2"/>
<gene>
    <name evidence="2" type="ORF">B4110_0699</name>
</gene>
<dbReference type="GO" id="GO:0050451">
    <property type="term" value="F:CoA-disulfide reductase (NADPH) activity"/>
    <property type="evidence" value="ECO:0007669"/>
    <property type="project" value="UniProtKB-EC"/>
</dbReference>
<dbReference type="CDD" id="cd01524">
    <property type="entry name" value="RHOD_Pyr_redox"/>
    <property type="match status" value="1"/>
</dbReference>
<evidence type="ECO:0000259" key="1">
    <source>
        <dbReference type="PROSITE" id="PS50206"/>
    </source>
</evidence>
<reference evidence="2 3" key="1">
    <citation type="submission" date="2016-01" db="EMBL/GenBank/DDBJ databases">
        <title>Draft Genome Sequences of Seven Thermophilic Sporeformers Isolated from Foods.</title>
        <authorList>
            <person name="Berendsen E.M."/>
            <person name="Wells-Bennik M.H."/>
            <person name="Krawcyk A.O."/>
            <person name="De Jong A."/>
            <person name="Holsappel S."/>
            <person name="Eijlander R.T."/>
            <person name="Kuipers O.P."/>
        </authorList>
    </citation>
    <scope>NUCLEOTIDE SEQUENCE [LARGE SCALE GENOMIC DNA]</scope>
    <source>
        <strain evidence="2 3">B4110</strain>
    </source>
</reference>
<evidence type="ECO:0000313" key="3">
    <source>
        <dbReference type="Proteomes" id="UP000075324"/>
    </source>
</evidence>
<organism evidence="2 3">
    <name type="scientific">Parageobacillus toebii</name>
    <dbReference type="NCBI Taxonomy" id="153151"/>
    <lineage>
        <taxon>Bacteria</taxon>
        <taxon>Bacillati</taxon>
        <taxon>Bacillota</taxon>
        <taxon>Bacilli</taxon>
        <taxon>Bacillales</taxon>
        <taxon>Anoxybacillaceae</taxon>
        <taxon>Parageobacillus</taxon>
    </lineage>
</organism>
<dbReference type="PANTHER" id="PTHR43031">
    <property type="entry name" value="FAD-DEPENDENT OXIDOREDUCTASE"/>
    <property type="match status" value="1"/>
</dbReference>